<accession>A0AAD5R0K1</accession>
<evidence type="ECO:0000313" key="2">
    <source>
        <dbReference type="Proteomes" id="UP001196413"/>
    </source>
</evidence>
<evidence type="ECO:0000313" key="1">
    <source>
        <dbReference type="EMBL" id="KAJ1367173.1"/>
    </source>
</evidence>
<organism evidence="1 2">
    <name type="scientific">Parelaphostrongylus tenuis</name>
    <name type="common">Meningeal worm</name>
    <dbReference type="NCBI Taxonomy" id="148309"/>
    <lineage>
        <taxon>Eukaryota</taxon>
        <taxon>Metazoa</taxon>
        <taxon>Ecdysozoa</taxon>
        <taxon>Nematoda</taxon>
        <taxon>Chromadorea</taxon>
        <taxon>Rhabditida</taxon>
        <taxon>Rhabditina</taxon>
        <taxon>Rhabditomorpha</taxon>
        <taxon>Strongyloidea</taxon>
        <taxon>Metastrongylidae</taxon>
        <taxon>Parelaphostrongylus</taxon>
    </lineage>
</organism>
<gene>
    <name evidence="1" type="ORF">KIN20_028032</name>
</gene>
<protein>
    <submittedName>
        <fullName evidence="1">Uncharacterized protein</fullName>
    </submittedName>
</protein>
<sequence>MTGEHGVLCSPSIRCGCRRESVAGIEVRAEREISVRACKEAKTNTDRPPGKTPMAGSTIAQFYKRMGGAELVELGNKTAVLQKPYLSIWLDFCRRKSALRSTKTTSLSRSRLRRY</sequence>
<keyword evidence="2" id="KW-1185">Reference proteome</keyword>
<name>A0AAD5R0K1_PARTN</name>
<dbReference type="AlphaFoldDB" id="A0AAD5R0K1"/>
<dbReference type="Proteomes" id="UP001196413">
    <property type="component" value="Unassembled WGS sequence"/>
</dbReference>
<reference evidence="1" key="1">
    <citation type="submission" date="2021-06" db="EMBL/GenBank/DDBJ databases">
        <title>Parelaphostrongylus tenuis whole genome reference sequence.</title>
        <authorList>
            <person name="Garwood T.J."/>
            <person name="Larsen P.A."/>
            <person name="Fountain-Jones N.M."/>
            <person name="Garbe J.R."/>
            <person name="Macchietto M.G."/>
            <person name="Kania S.A."/>
            <person name="Gerhold R.W."/>
            <person name="Richards J.E."/>
            <person name="Wolf T.M."/>
        </authorList>
    </citation>
    <scope>NUCLEOTIDE SEQUENCE</scope>
    <source>
        <strain evidence="1">MNPRO001-30</strain>
        <tissue evidence="1">Meninges</tissue>
    </source>
</reference>
<dbReference type="EMBL" id="JAHQIW010005793">
    <property type="protein sequence ID" value="KAJ1367173.1"/>
    <property type="molecule type" value="Genomic_DNA"/>
</dbReference>
<comment type="caution">
    <text evidence="1">The sequence shown here is derived from an EMBL/GenBank/DDBJ whole genome shotgun (WGS) entry which is preliminary data.</text>
</comment>
<proteinExistence type="predicted"/>